<organism evidence="2 3">
    <name type="scientific">Paraburkholderia phenoliruptrix BR3459a</name>
    <dbReference type="NCBI Taxonomy" id="1229205"/>
    <lineage>
        <taxon>Bacteria</taxon>
        <taxon>Pseudomonadati</taxon>
        <taxon>Pseudomonadota</taxon>
        <taxon>Betaproteobacteria</taxon>
        <taxon>Burkholderiales</taxon>
        <taxon>Burkholderiaceae</taxon>
        <taxon>Paraburkholderia</taxon>
    </lineage>
</organism>
<feature type="region of interest" description="Disordered" evidence="1">
    <location>
        <begin position="1"/>
        <end position="24"/>
    </location>
</feature>
<dbReference type="Proteomes" id="UP000010105">
    <property type="component" value="Chromosome 1"/>
</dbReference>
<gene>
    <name evidence="2" type="ORF">BUPH_02463</name>
</gene>
<proteinExistence type="predicted"/>
<protein>
    <submittedName>
        <fullName evidence="2">Uncharacterized protein</fullName>
    </submittedName>
</protein>
<sequence length="73" mass="8291">MGGSLHRSLRHHRQHSRHSSQIARQHRQLEVLVDPFEAAIRGLSNPADGLAPAEVLFDAFANHFELAREFRTP</sequence>
<evidence type="ECO:0000313" key="2">
    <source>
        <dbReference type="EMBL" id="AFT86030.1"/>
    </source>
</evidence>
<name>K0DMA7_9BURK</name>
<dbReference type="HOGENOM" id="CLU_2697543_0_0_4"/>
<evidence type="ECO:0000313" key="3">
    <source>
        <dbReference type="Proteomes" id="UP000010105"/>
    </source>
</evidence>
<dbReference type="KEGG" id="bpx:BUPH_02463"/>
<dbReference type="EMBL" id="CP003863">
    <property type="protein sequence ID" value="AFT86030.1"/>
    <property type="molecule type" value="Genomic_DNA"/>
</dbReference>
<evidence type="ECO:0000256" key="1">
    <source>
        <dbReference type="SAM" id="MobiDB-lite"/>
    </source>
</evidence>
<reference evidence="2 3" key="1">
    <citation type="journal article" date="2012" name="J. Bacteriol.">
        <title>Complete Genome Sequence of Burkholderia phenoliruptrix BR3459a (CLA1), a Heat-Tolerant, Nitrogen-Fixing Symbiont of Mimosa flocculosa.</title>
        <authorList>
            <person name="de Oliveira Cunha C."/>
            <person name="Goda Zuleta L.F."/>
            <person name="Paula de Almeida L.G."/>
            <person name="Prioli Ciapina L."/>
            <person name="Lustrino Borges W."/>
            <person name="Pitard R.M."/>
            <person name="Baldani J.I."/>
            <person name="Straliotto R."/>
            <person name="de Faria S.M."/>
            <person name="Hungria M."/>
            <person name="Sousa Cavada B."/>
            <person name="Mercante F.M."/>
            <person name="Ribeiro de Vasconcelos A.T."/>
        </authorList>
    </citation>
    <scope>NUCLEOTIDE SEQUENCE [LARGE SCALE GENOMIC DNA]</scope>
    <source>
        <strain evidence="2 3">BR3459a</strain>
    </source>
</reference>
<accession>K0DMA7</accession>
<dbReference type="AlphaFoldDB" id="K0DMA7"/>
<feature type="compositionally biased region" description="Basic residues" evidence="1">
    <location>
        <begin position="7"/>
        <end position="18"/>
    </location>
</feature>